<name>A0A4Y4DSK2_GLUUR</name>
<accession>A0A4Y4DSK2</accession>
<feature type="transmembrane region" description="Helical" evidence="8">
    <location>
        <begin position="286"/>
        <end position="308"/>
    </location>
</feature>
<dbReference type="InterPro" id="IPR037294">
    <property type="entry name" value="ABC_BtuC-like"/>
</dbReference>
<feature type="transmembrane region" description="Helical" evidence="8">
    <location>
        <begin position="124"/>
        <end position="143"/>
    </location>
</feature>
<feature type="transmembrane region" description="Helical" evidence="8">
    <location>
        <begin position="98"/>
        <end position="118"/>
    </location>
</feature>
<dbReference type="Proteomes" id="UP000316612">
    <property type="component" value="Unassembled WGS sequence"/>
</dbReference>
<feature type="transmembrane region" description="Helical" evidence="8">
    <location>
        <begin position="66"/>
        <end position="86"/>
    </location>
</feature>
<dbReference type="FunFam" id="1.10.3470.10:FF:000001">
    <property type="entry name" value="Vitamin B12 ABC transporter permease BtuC"/>
    <property type="match status" value="1"/>
</dbReference>
<dbReference type="SUPFAM" id="SSF81345">
    <property type="entry name" value="ABC transporter involved in vitamin B12 uptake, BtuC"/>
    <property type="match status" value="1"/>
</dbReference>
<feature type="transmembrane region" description="Helical" evidence="8">
    <location>
        <begin position="314"/>
        <end position="332"/>
    </location>
</feature>
<keyword evidence="10" id="KW-1185">Reference proteome</keyword>
<dbReference type="RefSeq" id="WP_141366917.1">
    <property type="nucleotide sequence ID" value="NZ_BAAAJL010000004.1"/>
</dbReference>
<evidence type="ECO:0000256" key="7">
    <source>
        <dbReference type="ARBA" id="ARBA00023136"/>
    </source>
</evidence>
<comment type="similarity">
    <text evidence="2">Belongs to the binding-protein-dependent transport system permease family. FecCD subfamily.</text>
</comment>
<dbReference type="InterPro" id="IPR000522">
    <property type="entry name" value="ABC_transptr_permease_BtuC"/>
</dbReference>
<dbReference type="CDD" id="cd06550">
    <property type="entry name" value="TM_ABC_iron-siderophores_like"/>
    <property type="match status" value="1"/>
</dbReference>
<evidence type="ECO:0000256" key="4">
    <source>
        <dbReference type="ARBA" id="ARBA00022475"/>
    </source>
</evidence>
<keyword evidence="5 8" id="KW-0812">Transmembrane</keyword>
<dbReference type="Pfam" id="PF01032">
    <property type="entry name" value="FecCD"/>
    <property type="match status" value="1"/>
</dbReference>
<proteinExistence type="inferred from homology"/>
<evidence type="ECO:0000256" key="3">
    <source>
        <dbReference type="ARBA" id="ARBA00022448"/>
    </source>
</evidence>
<dbReference type="GO" id="GO:0005886">
    <property type="term" value="C:plasma membrane"/>
    <property type="evidence" value="ECO:0007669"/>
    <property type="project" value="UniProtKB-SubCell"/>
</dbReference>
<dbReference type="AlphaFoldDB" id="A0A4Y4DSK2"/>
<keyword evidence="4" id="KW-1003">Cell membrane</keyword>
<dbReference type="OrthoDB" id="9782305at2"/>
<reference evidence="9 10" key="1">
    <citation type="submission" date="2019-06" db="EMBL/GenBank/DDBJ databases">
        <title>Whole genome shotgun sequence of Glutamicibacter uratoxydans NBRC 15515.</title>
        <authorList>
            <person name="Hosoyama A."/>
            <person name="Uohara A."/>
            <person name="Ohji S."/>
            <person name="Ichikawa N."/>
        </authorList>
    </citation>
    <scope>NUCLEOTIDE SEQUENCE [LARGE SCALE GENOMIC DNA]</scope>
    <source>
        <strain evidence="9 10">NBRC 15515</strain>
    </source>
</reference>
<evidence type="ECO:0000256" key="2">
    <source>
        <dbReference type="ARBA" id="ARBA00007935"/>
    </source>
</evidence>
<evidence type="ECO:0000256" key="8">
    <source>
        <dbReference type="SAM" id="Phobius"/>
    </source>
</evidence>
<dbReference type="EMBL" id="BJNY01000023">
    <property type="protein sequence ID" value="GED07617.1"/>
    <property type="molecule type" value="Genomic_DNA"/>
</dbReference>
<dbReference type="GO" id="GO:0022857">
    <property type="term" value="F:transmembrane transporter activity"/>
    <property type="evidence" value="ECO:0007669"/>
    <property type="project" value="InterPro"/>
</dbReference>
<keyword evidence="3" id="KW-0813">Transport</keyword>
<dbReference type="GO" id="GO:0033214">
    <property type="term" value="P:siderophore-iron import into cell"/>
    <property type="evidence" value="ECO:0007669"/>
    <property type="project" value="TreeGrafter"/>
</dbReference>
<sequence>MLQKTTTTRFQPRVLIWLAAAVATTLLVLISCAVGSKGIALAESWQAITAFDESNNNHLLVHELRIPRTILALVVGAALGLAGALMQSQTRNPLAEPGLLGVNAGAAFAVSIAITFGVVQPSGYMLFAFCGAAAASIIVYLMGAGQRAGNDVVRLVLAGAGLSVMLMAATQILIIGGSSDVHARFAAWTTGSLQGRGYDVLPVTTAVVAVGALIALALTRSLDALALGNDSARALGINSGKIWFVSSAAIMLLAGAATAAAGPISFIGLAAPHASRLMVGPSHARFLPLSMMLGAAILLVADVLGRVVSAPAEIGAGAMSALIGAPLFIMLARKKLKAGR</sequence>
<comment type="caution">
    <text evidence="9">The sequence shown here is derived from an EMBL/GenBank/DDBJ whole genome shotgun (WGS) entry which is preliminary data.</text>
</comment>
<keyword evidence="6 8" id="KW-1133">Transmembrane helix</keyword>
<evidence type="ECO:0000256" key="1">
    <source>
        <dbReference type="ARBA" id="ARBA00004651"/>
    </source>
</evidence>
<organism evidence="9 10">
    <name type="scientific">Glutamicibacter uratoxydans</name>
    <name type="common">Arthrobacter uratoxydans</name>
    <dbReference type="NCBI Taxonomy" id="43667"/>
    <lineage>
        <taxon>Bacteria</taxon>
        <taxon>Bacillati</taxon>
        <taxon>Actinomycetota</taxon>
        <taxon>Actinomycetes</taxon>
        <taxon>Micrococcales</taxon>
        <taxon>Micrococcaceae</taxon>
        <taxon>Glutamicibacter</taxon>
    </lineage>
</organism>
<evidence type="ECO:0000256" key="5">
    <source>
        <dbReference type="ARBA" id="ARBA00022692"/>
    </source>
</evidence>
<gene>
    <name evidence="9" type="ORF">AUR04nite_31490</name>
</gene>
<dbReference type="Gene3D" id="1.10.3470.10">
    <property type="entry name" value="ABC transporter involved in vitamin B12 uptake, BtuC"/>
    <property type="match status" value="1"/>
</dbReference>
<keyword evidence="7 8" id="KW-0472">Membrane</keyword>
<evidence type="ECO:0000256" key="6">
    <source>
        <dbReference type="ARBA" id="ARBA00022989"/>
    </source>
</evidence>
<dbReference type="PANTHER" id="PTHR30472">
    <property type="entry name" value="FERRIC ENTEROBACTIN TRANSPORT SYSTEM PERMEASE PROTEIN"/>
    <property type="match status" value="1"/>
</dbReference>
<evidence type="ECO:0000313" key="10">
    <source>
        <dbReference type="Proteomes" id="UP000316612"/>
    </source>
</evidence>
<feature type="transmembrane region" description="Helical" evidence="8">
    <location>
        <begin position="197"/>
        <end position="218"/>
    </location>
</feature>
<comment type="subcellular location">
    <subcellularLocation>
        <location evidence="1">Cell membrane</location>
        <topology evidence="1">Multi-pass membrane protein</topology>
    </subcellularLocation>
</comment>
<dbReference type="PROSITE" id="PS51257">
    <property type="entry name" value="PROKAR_LIPOPROTEIN"/>
    <property type="match status" value="1"/>
</dbReference>
<protein>
    <submittedName>
        <fullName evidence="9">ABC transporter permease</fullName>
    </submittedName>
</protein>
<dbReference type="PANTHER" id="PTHR30472:SF1">
    <property type="entry name" value="FE(3+) DICITRATE TRANSPORT SYSTEM PERMEASE PROTEIN FECC-RELATED"/>
    <property type="match status" value="1"/>
</dbReference>
<feature type="transmembrane region" description="Helical" evidence="8">
    <location>
        <begin position="155"/>
        <end position="177"/>
    </location>
</feature>
<evidence type="ECO:0000313" key="9">
    <source>
        <dbReference type="EMBL" id="GED07617.1"/>
    </source>
</evidence>